<evidence type="ECO:0000313" key="2">
    <source>
        <dbReference type="Proteomes" id="UP000789920"/>
    </source>
</evidence>
<feature type="non-terminal residue" evidence="1">
    <location>
        <position position="45"/>
    </location>
</feature>
<keyword evidence="2" id="KW-1185">Reference proteome</keyword>
<organism evidence="1 2">
    <name type="scientific">Racocetra persica</name>
    <dbReference type="NCBI Taxonomy" id="160502"/>
    <lineage>
        <taxon>Eukaryota</taxon>
        <taxon>Fungi</taxon>
        <taxon>Fungi incertae sedis</taxon>
        <taxon>Mucoromycota</taxon>
        <taxon>Glomeromycotina</taxon>
        <taxon>Glomeromycetes</taxon>
        <taxon>Diversisporales</taxon>
        <taxon>Gigasporaceae</taxon>
        <taxon>Racocetra</taxon>
    </lineage>
</organism>
<evidence type="ECO:0000313" key="1">
    <source>
        <dbReference type="EMBL" id="CAG8840671.1"/>
    </source>
</evidence>
<comment type="caution">
    <text evidence="1">The sequence shown here is derived from an EMBL/GenBank/DDBJ whole genome shotgun (WGS) entry which is preliminary data.</text>
</comment>
<protein>
    <submittedName>
        <fullName evidence="1">31851_t:CDS:1</fullName>
    </submittedName>
</protein>
<accession>A0ACA9SM49</accession>
<gene>
    <name evidence="1" type="ORF">RPERSI_LOCUS31524</name>
</gene>
<reference evidence="1" key="1">
    <citation type="submission" date="2021-06" db="EMBL/GenBank/DDBJ databases">
        <authorList>
            <person name="Kallberg Y."/>
            <person name="Tangrot J."/>
            <person name="Rosling A."/>
        </authorList>
    </citation>
    <scope>NUCLEOTIDE SEQUENCE</scope>
    <source>
        <strain evidence="1">MA461A</strain>
    </source>
</reference>
<dbReference type="Proteomes" id="UP000789920">
    <property type="component" value="Unassembled WGS sequence"/>
</dbReference>
<feature type="non-terminal residue" evidence="1">
    <location>
        <position position="1"/>
    </location>
</feature>
<dbReference type="EMBL" id="CAJVQC010127384">
    <property type="protein sequence ID" value="CAG8840671.1"/>
    <property type="molecule type" value="Genomic_DNA"/>
</dbReference>
<sequence length="45" mass="5318">DPLVRSIKEKYIEILKTYVEPVFVHRSNNIVFYQHDNATCHTADI</sequence>
<name>A0ACA9SM49_9GLOM</name>
<proteinExistence type="predicted"/>